<dbReference type="EMBL" id="BAABID010000009">
    <property type="protein sequence ID" value="GAA4730549.1"/>
    <property type="molecule type" value="Genomic_DNA"/>
</dbReference>
<feature type="transmembrane region" description="Helical" evidence="6">
    <location>
        <begin position="89"/>
        <end position="110"/>
    </location>
</feature>
<evidence type="ECO:0000256" key="6">
    <source>
        <dbReference type="SAM" id="Phobius"/>
    </source>
</evidence>
<evidence type="ECO:0000256" key="2">
    <source>
        <dbReference type="ARBA" id="ARBA00005587"/>
    </source>
</evidence>
<keyword evidence="8" id="KW-1185">Reference proteome</keyword>
<organism evidence="7 8">
    <name type="scientific">Isoptericola chiayiensis</name>
    <dbReference type="NCBI Taxonomy" id="579446"/>
    <lineage>
        <taxon>Bacteria</taxon>
        <taxon>Bacillati</taxon>
        <taxon>Actinomycetota</taxon>
        <taxon>Actinomycetes</taxon>
        <taxon>Micrococcales</taxon>
        <taxon>Promicromonosporaceae</taxon>
        <taxon>Isoptericola</taxon>
    </lineage>
</organism>
<comment type="similarity">
    <text evidence="2">Belongs to the acetate uptake transporter (AceTr) (TC 2.A.96) family.</text>
</comment>
<protein>
    <recommendedName>
        <fullName evidence="9">GPR1/FUN34/yaaH family protein</fullName>
    </recommendedName>
</protein>
<evidence type="ECO:0000256" key="3">
    <source>
        <dbReference type="ARBA" id="ARBA00022692"/>
    </source>
</evidence>
<feature type="transmembrane region" description="Helical" evidence="6">
    <location>
        <begin position="122"/>
        <end position="153"/>
    </location>
</feature>
<keyword evidence="5 6" id="KW-0472">Membrane</keyword>
<dbReference type="Pfam" id="PF01184">
    <property type="entry name" value="Gpr1_Fun34_YaaH"/>
    <property type="match status" value="1"/>
</dbReference>
<feature type="transmembrane region" description="Helical" evidence="6">
    <location>
        <begin position="35"/>
        <end position="55"/>
    </location>
</feature>
<proteinExistence type="inferred from homology"/>
<evidence type="ECO:0000313" key="8">
    <source>
        <dbReference type="Proteomes" id="UP001500956"/>
    </source>
</evidence>
<evidence type="ECO:0008006" key="9">
    <source>
        <dbReference type="Google" id="ProtNLM"/>
    </source>
</evidence>
<evidence type="ECO:0000256" key="1">
    <source>
        <dbReference type="ARBA" id="ARBA00004141"/>
    </source>
</evidence>
<comment type="subcellular location">
    <subcellularLocation>
        <location evidence="1">Membrane</location>
        <topology evidence="1">Multi-pass membrane protein</topology>
    </subcellularLocation>
</comment>
<feature type="transmembrane region" description="Helical" evidence="6">
    <location>
        <begin position="62"/>
        <end position="83"/>
    </location>
</feature>
<evidence type="ECO:0000313" key="7">
    <source>
        <dbReference type="EMBL" id="GAA4730549.1"/>
    </source>
</evidence>
<dbReference type="InterPro" id="IPR000791">
    <property type="entry name" value="Gpr1/Fun34/SatP-like"/>
</dbReference>
<comment type="caution">
    <text evidence="7">The sequence shown here is derived from an EMBL/GenBank/DDBJ whole genome shotgun (WGS) entry which is preliminary data.</text>
</comment>
<sequence>MCGPMSEPRHEDRPRSEQLEMTRIVLRPTGNPLPLGFMALAVATVGFSCLQLGILSTSEESTVALAVLVLTVPLQLLAAIIGFGARDPIAGTGMAVVSGVWAMLAVSTLTSPPGSSSPALGVLLMTAALAMVVPATAAGGKVVAAAVMIGSGVRFAVTGISEFTGSGGWETTAGVLGLVLAAMALYAALGFVLEEVDHPVRLPVLRRGAGLKPLRDDLEEQVEGIARSAGVRHQL</sequence>
<evidence type="ECO:0000256" key="5">
    <source>
        <dbReference type="ARBA" id="ARBA00023136"/>
    </source>
</evidence>
<keyword evidence="4 6" id="KW-1133">Transmembrane helix</keyword>
<gene>
    <name evidence="7" type="ORF">GCM10023216_22910</name>
</gene>
<accession>A0ABP8YJF6</accession>
<dbReference type="Proteomes" id="UP001500956">
    <property type="component" value="Unassembled WGS sequence"/>
</dbReference>
<feature type="transmembrane region" description="Helical" evidence="6">
    <location>
        <begin position="173"/>
        <end position="193"/>
    </location>
</feature>
<keyword evidence="3 6" id="KW-0812">Transmembrane</keyword>
<reference evidence="8" key="1">
    <citation type="journal article" date="2019" name="Int. J. Syst. Evol. Microbiol.">
        <title>The Global Catalogue of Microorganisms (GCM) 10K type strain sequencing project: providing services to taxonomists for standard genome sequencing and annotation.</title>
        <authorList>
            <consortium name="The Broad Institute Genomics Platform"/>
            <consortium name="The Broad Institute Genome Sequencing Center for Infectious Disease"/>
            <person name="Wu L."/>
            <person name="Ma J."/>
        </authorList>
    </citation>
    <scope>NUCLEOTIDE SEQUENCE [LARGE SCALE GENOMIC DNA]</scope>
    <source>
        <strain evidence="8">JCM 18063</strain>
    </source>
</reference>
<evidence type="ECO:0000256" key="4">
    <source>
        <dbReference type="ARBA" id="ARBA00022989"/>
    </source>
</evidence>
<name>A0ABP8YJF6_9MICO</name>